<organism evidence="1 2">
    <name type="scientific">Theobroma cacao</name>
    <name type="common">Cacao</name>
    <name type="synonym">Cocoa</name>
    <dbReference type="NCBI Taxonomy" id="3641"/>
    <lineage>
        <taxon>Eukaryota</taxon>
        <taxon>Viridiplantae</taxon>
        <taxon>Streptophyta</taxon>
        <taxon>Embryophyta</taxon>
        <taxon>Tracheophyta</taxon>
        <taxon>Spermatophyta</taxon>
        <taxon>Magnoliopsida</taxon>
        <taxon>eudicotyledons</taxon>
        <taxon>Gunneridae</taxon>
        <taxon>Pentapetalae</taxon>
        <taxon>rosids</taxon>
        <taxon>malvids</taxon>
        <taxon>Malvales</taxon>
        <taxon>Malvaceae</taxon>
        <taxon>Byttnerioideae</taxon>
        <taxon>Theobroma</taxon>
    </lineage>
</organism>
<proteinExistence type="predicted"/>
<keyword evidence="2" id="KW-1185">Reference proteome</keyword>
<sequence length="91" mass="10937">MYCEYVIFPESQNTNKSNMQPEWLHLSSVIHCNDYRWPSWVELKAKGNKEIWHLEKRRANPNKGESFERKGWFGNYEKKEMQTQREGKASA</sequence>
<name>A0A061G5P2_THECC</name>
<evidence type="ECO:0000313" key="2">
    <source>
        <dbReference type="Proteomes" id="UP000026915"/>
    </source>
</evidence>
<gene>
    <name evidence="1" type="ORF">TCM_016104</name>
</gene>
<evidence type="ECO:0000313" key="1">
    <source>
        <dbReference type="EMBL" id="EOY24522.1"/>
    </source>
</evidence>
<dbReference type="Gramene" id="EOY24522">
    <property type="protein sequence ID" value="EOY24522"/>
    <property type="gene ID" value="TCM_016104"/>
</dbReference>
<dbReference type="AlphaFoldDB" id="A0A061G5P2"/>
<protein>
    <submittedName>
        <fullName evidence="1">Uncharacterized protein</fullName>
    </submittedName>
</protein>
<dbReference type="InParanoid" id="A0A061G5P2"/>
<dbReference type="Proteomes" id="UP000026915">
    <property type="component" value="Chromosome 3"/>
</dbReference>
<reference evidence="1 2" key="1">
    <citation type="journal article" date="2013" name="Genome Biol.">
        <title>The genome sequence of the most widely cultivated cacao type and its use to identify candidate genes regulating pod color.</title>
        <authorList>
            <person name="Motamayor J.C."/>
            <person name="Mockaitis K."/>
            <person name="Schmutz J."/>
            <person name="Haiminen N."/>
            <person name="Iii D.L."/>
            <person name="Cornejo O."/>
            <person name="Findley S.D."/>
            <person name="Zheng P."/>
            <person name="Utro F."/>
            <person name="Royaert S."/>
            <person name="Saski C."/>
            <person name="Jenkins J."/>
            <person name="Podicheti R."/>
            <person name="Zhao M."/>
            <person name="Scheffler B.E."/>
            <person name="Stack J.C."/>
            <person name="Feltus F.A."/>
            <person name="Mustiga G.M."/>
            <person name="Amores F."/>
            <person name="Phillips W."/>
            <person name="Marelli J.P."/>
            <person name="May G.D."/>
            <person name="Shapiro H."/>
            <person name="Ma J."/>
            <person name="Bustamante C.D."/>
            <person name="Schnell R.J."/>
            <person name="Main D."/>
            <person name="Gilbert D."/>
            <person name="Parida L."/>
            <person name="Kuhn D.N."/>
        </authorList>
    </citation>
    <scope>NUCLEOTIDE SEQUENCE [LARGE SCALE GENOMIC DNA]</scope>
    <source>
        <strain evidence="2">cv. Matina 1-6</strain>
    </source>
</reference>
<dbReference type="EMBL" id="CM001881">
    <property type="protein sequence ID" value="EOY24522.1"/>
    <property type="molecule type" value="Genomic_DNA"/>
</dbReference>
<dbReference type="HOGENOM" id="CLU_2431409_0_0_1"/>
<accession>A0A061G5P2</accession>